<dbReference type="PANTHER" id="PTHR11062:SF229">
    <property type="entry name" value="GLUCURONOXYLAN GLUCURONOSYLTRANSFERASE IRX7-RELATED"/>
    <property type="match status" value="1"/>
</dbReference>
<reference evidence="8" key="3">
    <citation type="submission" date="2020-12" db="UniProtKB">
        <authorList>
            <consortium name="EnsemblPlants"/>
        </authorList>
    </citation>
    <scope>IDENTIFICATION</scope>
</reference>
<dbReference type="EMBL" id="ABEU02000004">
    <property type="protein sequence ID" value="PNR55445.1"/>
    <property type="molecule type" value="Genomic_DNA"/>
</dbReference>
<keyword evidence="5" id="KW-0812">Transmembrane</keyword>
<accession>A0A2K1KNT5</accession>
<dbReference type="InterPro" id="IPR040911">
    <property type="entry name" value="Exostosin_GT47"/>
</dbReference>
<dbReference type="Gramene" id="Pp3c4_17130V3.1">
    <property type="protein sequence ID" value="Pp3c4_17130V3.1"/>
    <property type="gene ID" value="Pp3c4_17130"/>
</dbReference>
<comment type="similarity">
    <text evidence="2">Belongs to the glycosyltransferase 47 family.</text>
</comment>
<feature type="transmembrane region" description="Helical" evidence="5">
    <location>
        <begin position="45"/>
        <end position="64"/>
    </location>
</feature>
<evidence type="ECO:0000256" key="3">
    <source>
        <dbReference type="ARBA" id="ARBA00022968"/>
    </source>
</evidence>
<dbReference type="Gramene" id="Pp3c4_17130V3.3">
    <property type="protein sequence ID" value="Pp3c4_17130V3.3"/>
    <property type="gene ID" value="Pp3c4_17130"/>
</dbReference>
<keyword evidence="4" id="KW-0333">Golgi apparatus</keyword>
<dbReference type="OMA" id="VCQEVEH"/>
<organism evidence="7">
    <name type="scientific">Physcomitrium patens</name>
    <name type="common">Spreading-leaved earth moss</name>
    <name type="synonym">Physcomitrella patens</name>
    <dbReference type="NCBI Taxonomy" id="3218"/>
    <lineage>
        <taxon>Eukaryota</taxon>
        <taxon>Viridiplantae</taxon>
        <taxon>Streptophyta</taxon>
        <taxon>Embryophyta</taxon>
        <taxon>Bryophyta</taxon>
        <taxon>Bryophytina</taxon>
        <taxon>Bryopsida</taxon>
        <taxon>Funariidae</taxon>
        <taxon>Funariales</taxon>
        <taxon>Funariaceae</taxon>
        <taxon>Physcomitrium</taxon>
    </lineage>
</organism>
<evidence type="ECO:0000313" key="7">
    <source>
        <dbReference type="EMBL" id="PNR55445.1"/>
    </source>
</evidence>
<dbReference type="AlphaFoldDB" id="A0A2K1KNT5"/>
<dbReference type="PANTHER" id="PTHR11062">
    <property type="entry name" value="EXOSTOSIN HEPARAN SULFATE GLYCOSYLTRANSFERASE -RELATED"/>
    <property type="match status" value="1"/>
</dbReference>
<dbReference type="InterPro" id="IPR004263">
    <property type="entry name" value="Exostosin"/>
</dbReference>
<keyword evidence="5" id="KW-1133">Transmembrane helix</keyword>
<reference evidence="7 9" key="2">
    <citation type="journal article" date="2018" name="Plant J.">
        <title>The Physcomitrella patens chromosome-scale assembly reveals moss genome structure and evolution.</title>
        <authorList>
            <person name="Lang D."/>
            <person name="Ullrich K.K."/>
            <person name="Murat F."/>
            <person name="Fuchs J."/>
            <person name="Jenkins J."/>
            <person name="Haas F.B."/>
            <person name="Piednoel M."/>
            <person name="Gundlach H."/>
            <person name="Van Bel M."/>
            <person name="Meyberg R."/>
            <person name="Vives C."/>
            <person name="Morata J."/>
            <person name="Symeonidi A."/>
            <person name="Hiss M."/>
            <person name="Muchero W."/>
            <person name="Kamisugi Y."/>
            <person name="Saleh O."/>
            <person name="Blanc G."/>
            <person name="Decker E.L."/>
            <person name="van Gessel N."/>
            <person name="Grimwood J."/>
            <person name="Hayes R.D."/>
            <person name="Graham S.W."/>
            <person name="Gunter L.E."/>
            <person name="McDaniel S.F."/>
            <person name="Hoernstein S.N.W."/>
            <person name="Larsson A."/>
            <person name="Li F.W."/>
            <person name="Perroud P.F."/>
            <person name="Phillips J."/>
            <person name="Ranjan P."/>
            <person name="Rokshar D.S."/>
            <person name="Rothfels C.J."/>
            <person name="Schneider L."/>
            <person name="Shu S."/>
            <person name="Stevenson D.W."/>
            <person name="Thummler F."/>
            <person name="Tillich M."/>
            <person name="Villarreal Aguilar J.C."/>
            <person name="Widiez T."/>
            <person name="Wong G.K."/>
            <person name="Wymore A."/>
            <person name="Zhang Y."/>
            <person name="Zimmer A.D."/>
            <person name="Quatrano R.S."/>
            <person name="Mayer K.F.X."/>
            <person name="Goodstein D."/>
            <person name="Casacuberta J.M."/>
            <person name="Vandepoele K."/>
            <person name="Reski R."/>
            <person name="Cuming A.C."/>
            <person name="Tuskan G.A."/>
            <person name="Maumus F."/>
            <person name="Salse J."/>
            <person name="Schmutz J."/>
            <person name="Rensing S.A."/>
        </authorList>
    </citation>
    <scope>NUCLEOTIDE SEQUENCE [LARGE SCALE GENOMIC DNA]</scope>
    <source>
        <strain evidence="8 9">cv. Gransden 2004</strain>
    </source>
</reference>
<dbReference type="OrthoDB" id="1924787at2759"/>
<evidence type="ECO:0000313" key="9">
    <source>
        <dbReference type="Proteomes" id="UP000006727"/>
    </source>
</evidence>
<evidence type="ECO:0000313" key="8">
    <source>
        <dbReference type="EnsemblPlants" id="Pp3c4_17130V3.1"/>
    </source>
</evidence>
<name>A0A2K1KNT5_PHYPA</name>
<dbReference type="Proteomes" id="UP000006727">
    <property type="component" value="Chromosome 4"/>
</dbReference>
<dbReference type="EnsemblPlants" id="Pp3c4_17130V3.3">
    <property type="protein sequence ID" value="Pp3c4_17130V3.3"/>
    <property type="gene ID" value="Pp3c4_17130"/>
</dbReference>
<protein>
    <recommendedName>
        <fullName evidence="6">Exostosin GT47 domain-containing protein</fullName>
    </recommendedName>
</protein>
<keyword evidence="9" id="KW-1185">Reference proteome</keyword>
<evidence type="ECO:0000256" key="4">
    <source>
        <dbReference type="ARBA" id="ARBA00023034"/>
    </source>
</evidence>
<feature type="domain" description="Exostosin GT47" evidence="6">
    <location>
        <begin position="139"/>
        <end position="435"/>
    </location>
</feature>
<sequence length="489" mass="56050">MHRVSVVLKSNGHREIPSYSSFTSFSKNKHEAPVASHSYWEKPRYLVLGICILFSVFALCFFILPASMEFTVGNSEPGHQGLLRKNLRGLQTEETTNALSEEIGEESKNKEWRLKPDHFTLFNTSSLLTTPFNPLNLTNGIRIYVYDLPAKFNEDWLADERCSNHLFAAEVAIHKVLMTSPIRTLDPCEADFFFIPVYVSCKFTPKTGFPWLGQARKFMEAAVNHVSTRMEFWNRSGGRDHIFVASHDYGACFHTLETEAIAHGIPEFMRKSLILQTFGVQDFHPCQAAEHIQIPPYVSPSVAASYIKDPPERQKRNIFAFFRGKMEINPKNVSGLVYSRGVRTVLYKKFSHNRRFLLKRHRTDNYQLEMLRSTFCLCPVGWAPWSPRIVEAVVHGCVPVIIADNISLPYSHAIDWTGISLSVREHDVPKLDKILLNVAATNLSTIQHNLWKEENRRALLFTDPLVKGDATWHVFDRLSTKLERSFIKH</sequence>
<dbReference type="Pfam" id="PF03016">
    <property type="entry name" value="Exostosin_GT47"/>
    <property type="match status" value="1"/>
</dbReference>
<evidence type="ECO:0000256" key="5">
    <source>
        <dbReference type="SAM" id="Phobius"/>
    </source>
</evidence>
<keyword evidence="5" id="KW-0472">Membrane</keyword>
<dbReference type="GO" id="GO:0000139">
    <property type="term" value="C:Golgi membrane"/>
    <property type="evidence" value="ECO:0007669"/>
    <property type="project" value="UniProtKB-SubCell"/>
</dbReference>
<comment type="subcellular location">
    <subcellularLocation>
        <location evidence="1">Golgi apparatus membrane</location>
        <topology evidence="1">Single-pass type II membrane protein</topology>
    </subcellularLocation>
</comment>
<dbReference type="GeneID" id="112281542"/>
<dbReference type="EnsemblPlants" id="Pp3c4_17130V3.1">
    <property type="protein sequence ID" value="Pp3c4_17130V3.1"/>
    <property type="gene ID" value="Pp3c4_17130"/>
</dbReference>
<dbReference type="PaxDb" id="3218-PP1S13_216V6.1"/>
<dbReference type="RefSeq" id="XP_024373961.1">
    <property type="nucleotide sequence ID" value="XM_024518193.2"/>
</dbReference>
<gene>
    <name evidence="8" type="primary">LOC112281542</name>
    <name evidence="7" type="ORF">PHYPA_006342</name>
</gene>
<proteinExistence type="inferred from homology"/>
<evidence type="ECO:0000259" key="6">
    <source>
        <dbReference type="Pfam" id="PF03016"/>
    </source>
</evidence>
<keyword evidence="3" id="KW-0735">Signal-anchor</keyword>
<evidence type="ECO:0000256" key="2">
    <source>
        <dbReference type="ARBA" id="ARBA00010271"/>
    </source>
</evidence>
<evidence type="ECO:0000256" key="1">
    <source>
        <dbReference type="ARBA" id="ARBA00004323"/>
    </source>
</evidence>
<reference evidence="7 9" key="1">
    <citation type="journal article" date="2008" name="Science">
        <title>The Physcomitrella genome reveals evolutionary insights into the conquest of land by plants.</title>
        <authorList>
            <person name="Rensing S."/>
            <person name="Lang D."/>
            <person name="Zimmer A."/>
            <person name="Terry A."/>
            <person name="Salamov A."/>
            <person name="Shapiro H."/>
            <person name="Nishiyama T."/>
            <person name="Perroud P.-F."/>
            <person name="Lindquist E."/>
            <person name="Kamisugi Y."/>
            <person name="Tanahashi T."/>
            <person name="Sakakibara K."/>
            <person name="Fujita T."/>
            <person name="Oishi K."/>
            <person name="Shin-I T."/>
            <person name="Kuroki Y."/>
            <person name="Toyoda A."/>
            <person name="Suzuki Y."/>
            <person name="Hashimoto A."/>
            <person name="Yamaguchi K."/>
            <person name="Sugano A."/>
            <person name="Kohara Y."/>
            <person name="Fujiyama A."/>
            <person name="Anterola A."/>
            <person name="Aoki S."/>
            <person name="Ashton N."/>
            <person name="Barbazuk W.B."/>
            <person name="Barker E."/>
            <person name="Bennetzen J."/>
            <person name="Bezanilla M."/>
            <person name="Blankenship R."/>
            <person name="Cho S.H."/>
            <person name="Dutcher S."/>
            <person name="Estelle M."/>
            <person name="Fawcett J.A."/>
            <person name="Gundlach H."/>
            <person name="Hanada K."/>
            <person name="Heyl A."/>
            <person name="Hicks K.A."/>
            <person name="Hugh J."/>
            <person name="Lohr M."/>
            <person name="Mayer K."/>
            <person name="Melkozernov A."/>
            <person name="Murata T."/>
            <person name="Nelson D."/>
            <person name="Pils B."/>
            <person name="Prigge M."/>
            <person name="Reiss B."/>
            <person name="Renner T."/>
            <person name="Rombauts S."/>
            <person name="Rushton P."/>
            <person name="Sanderfoot A."/>
            <person name="Schween G."/>
            <person name="Shiu S.-H."/>
            <person name="Stueber K."/>
            <person name="Theodoulou F.L."/>
            <person name="Tu H."/>
            <person name="Van de Peer Y."/>
            <person name="Verrier P.J."/>
            <person name="Waters E."/>
            <person name="Wood A."/>
            <person name="Yang L."/>
            <person name="Cove D."/>
            <person name="Cuming A."/>
            <person name="Hasebe M."/>
            <person name="Lucas S."/>
            <person name="Mishler D.B."/>
            <person name="Reski R."/>
            <person name="Grigoriev I."/>
            <person name="Quatrano R.S."/>
            <person name="Boore J.L."/>
        </authorList>
    </citation>
    <scope>NUCLEOTIDE SEQUENCE [LARGE SCALE GENOMIC DNA]</scope>
    <source>
        <strain evidence="8 9">cv. Gransden 2004</strain>
    </source>
</reference>
<dbReference type="GO" id="GO:0016757">
    <property type="term" value="F:glycosyltransferase activity"/>
    <property type="evidence" value="ECO:0007669"/>
    <property type="project" value="InterPro"/>
</dbReference>